<organism evidence="8">
    <name type="scientific">Rhipicephalus zambeziensis</name>
    <dbReference type="NCBI Taxonomy" id="60191"/>
    <lineage>
        <taxon>Eukaryota</taxon>
        <taxon>Metazoa</taxon>
        <taxon>Ecdysozoa</taxon>
        <taxon>Arthropoda</taxon>
        <taxon>Chelicerata</taxon>
        <taxon>Arachnida</taxon>
        <taxon>Acari</taxon>
        <taxon>Parasitiformes</taxon>
        <taxon>Ixodida</taxon>
        <taxon>Ixodoidea</taxon>
        <taxon>Ixodidae</taxon>
        <taxon>Rhipicephalinae</taxon>
        <taxon>Rhipicephalus</taxon>
        <taxon>Rhipicephalus</taxon>
    </lineage>
</organism>
<name>A0A224YCU5_9ACAR</name>
<dbReference type="GO" id="GO:0019957">
    <property type="term" value="F:C-C chemokine binding"/>
    <property type="evidence" value="ECO:0007669"/>
    <property type="project" value="InterPro"/>
</dbReference>
<keyword evidence="4 6" id="KW-1015">Disulfide bond</keyword>
<dbReference type="AlphaFoldDB" id="A0A224YCU5"/>
<feature type="signal peptide" evidence="7">
    <location>
        <begin position="1"/>
        <end position="21"/>
    </location>
</feature>
<keyword evidence="5 6" id="KW-0325">Glycoprotein</keyword>
<evidence type="ECO:0000256" key="5">
    <source>
        <dbReference type="ARBA" id="ARBA00023180"/>
    </source>
</evidence>
<evidence type="ECO:0000256" key="2">
    <source>
        <dbReference type="ARBA" id="ARBA00022525"/>
    </source>
</evidence>
<evidence type="ECO:0000256" key="7">
    <source>
        <dbReference type="SAM" id="SignalP"/>
    </source>
</evidence>
<dbReference type="Gene3D" id="2.30.130.100">
    <property type="match status" value="1"/>
</dbReference>
<dbReference type="GO" id="GO:0005576">
    <property type="term" value="C:extracellular region"/>
    <property type="evidence" value="ECO:0007669"/>
    <property type="project" value="UniProtKB-SubCell"/>
</dbReference>
<dbReference type="InterPro" id="IPR045797">
    <property type="entry name" value="EVA_Class_A"/>
</dbReference>
<feature type="chain" id="PRO_5013370575" description="Evasin" evidence="7">
    <location>
        <begin position="22"/>
        <end position="110"/>
    </location>
</feature>
<evidence type="ECO:0000256" key="4">
    <source>
        <dbReference type="ARBA" id="ARBA00023157"/>
    </source>
</evidence>
<keyword evidence="2 6" id="KW-0964">Secreted</keyword>
<dbReference type="Pfam" id="PF19429">
    <property type="entry name" value="EVA_Class_A"/>
    <property type="match status" value="1"/>
</dbReference>
<evidence type="ECO:0000256" key="3">
    <source>
        <dbReference type="ARBA" id="ARBA00022729"/>
    </source>
</evidence>
<accession>A0A224YCU5</accession>
<dbReference type="EMBL" id="GFPF01000947">
    <property type="protein sequence ID" value="MAA12093.1"/>
    <property type="molecule type" value="Transcribed_RNA"/>
</dbReference>
<comment type="function">
    <text evidence="6">Salivary chemokine-binding protein which binds to host chemokines.</text>
</comment>
<sequence>MVHLFTAAAFILIIACHRGHGSKQNHSYQCGGHPLLETPAGEKLMGCQHPCKKPYEGKVGYSGFPCVTVPSDAWRHMTAGVNYTCSLGICDKQHKCKPYGLLIGCWKPEY</sequence>
<evidence type="ECO:0000256" key="6">
    <source>
        <dbReference type="RuleBase" id="RU369006"/>
    </source>
</evidence>
<comment type="subcellular location">
    <subcellularLocation>
        <location evidence="1 6">Secreted</location>
    </subcellularLocation>
</comment>
<protein>
    <recommendedName>
        <fullName evidence="6">Evasin</fullName>
    </recommendedName>
</protein>
<evidence type="ECO:0000256" key="1">
    <source>
        <dbReference type="ARBA" id="ARBA00004613"/>
    </source>
</evidence>
<keyword evidence="3 6" id="KW-0732">Signal</keyword>
<proteinExistence type="predicted"/>
<reference evidence="8" key="1">
    <citation type="journal article" date="2017" name="Parasit. Vectors">
        <title>Sialotranscriptomics of Rhipicephalus zambeziensis reveals intricate expression profiles of secretory proteins and suggests tight temporal transcriptional regulation during blood-feeding.</title>
        <authorList>
            <person name="de Castro M.H."/>
            <person name="de Klerk D."/>
            <person name="Pienaar R."/>
            <person name="Rees D.J.G."/>
            <person name="Mans B.J."/>
        </authorList>
    </citation>
    <scope>NUCLEOTIDE SEQUENCE</scope>
    <source>
        <tissue evidence="8">Salivary glands</tissue>
    </source>
</reference>
<evidence type="ECO:0000313" key="8">
    <source>
        <dbReference type="EMBL" id="MAA12093.1"/>
    </source>
</evidence>